<dbReference type="InterPro" id="IPR013324">
    <property type="entry name" value="RNA_pol_sigma_r3/r4-like"/>
</dbReference>
<evidence type="ECO:0000313" key="8">
    <source>
        <dbReference type="Proteomes" id="UP001220962"/>
    </source>
</evidence>
<feature type="domain" description="RNA polymerase sigma factor 70 region 4 type 2" evidence="6">
    <location>
        <begin position="128"/>
        <end position="179"/>
    </location>
</feature>
<evidence type="ECO:0000259" key="6">
    <source>
        <dbReference type="Pfam" id="PF08281"/>
    </source>
</evidence>
<feature type="domain" description="RNA polymerase sigma-70 region 2" evidence="5">
    <location>
        <begin position="18"/>
        <end position="83"/>
    </location>
</feature>
<dbReference type="PANTHER" id="PTHR43133:SF46">
    <property type="entry name" value="RNA POLYMERASE SIGMA-70 FACTOR ECF SUBFAMILY"/>
    <property type="match status" value="1"/>
</dbReference>
<sequence length="189" mass="21876">MVREVTHLDSDHQILNKLMDEYGNDVWNYAYFLTGNRDQADDISQEVFIKVYQGLHTFRGDASRKTWLFTITRNTAFSYRRSRFFKQGLLGGRVSSLDYPVEGSSAAKYSTSTSPSAETEVLEQQYADAIWDIIMELPDKFREVLVLSLKYDMKIKEIAELLNVSEGTVKSRLSRAKLKAQKELRRLEE</sequence>
<dbReference type="CDD" id="cd06171">
    <property type="entry name" value="Sigma70_r4"/>
    <property type="match status" value="1"/>
</dbReference>
<dbReference type="PANTHER" id="PTHR43133">
    <property type="entry name" value="RNA POLYMERASE ECF-TYPE SIGMA FACTO"/>
    <property type="match status" value="1"/>
</dbReference>
<dbReference type="Pfam" id="PF08281">
    <property type="entry name" value="Sigma70_r4_2"/>
    <property type="match status" value="1"/>
</dbReference>
<dbReference type="Proteomes" id="UP001220962">
    <property type="component" value="Chromosome"/>
</dbReference>
<dbReference type="Gene3D" id="1.10.1740.10">
    <property type="match status" value="1"/>
</dbReference>
<evidence type="ECO:0000256" key="2">
    <source>
        <dbReference type="ARBA" id="ARBA00023015"/>
    </source>
</evidence>
<keyword evidence="3" id="KW-0731">Sigma factor</keyword>
<proteinExistence type="inferred from homology"/>
<dbReference type="GO" id="GO:0003677">
    <property type="term" value="F:DNA binding"/>
    <property type="evidence" value="ECO:0007669"/>
    <property type="project" value="InterPro"/>
</dbReference>
<dbReference type="NCBIfam" id="TIGR02937">
    <property type="entry name" value="sigma70-ECF"/>
    <property type="match status" value="1"/>
</dbReference>
<dbReference type="InterPro" id="IPR013249">
    <property type="entry name" value="RNA_pol_sigma70_r4_t2"/>
</dbReference>
<evidence type="ECO:0000256" key="3">
    <source>
        <dbReference type="ARBA" id="ARBA00023082"/>
    </source>
</evidence>
<dbReference type="EMBL" id="CP118101">
    <property type="protein sequence ID" value="WDH82983.1"/>
    <property type="molecule type" value="Genomic_DNA"/>
</dbReference>
<keyword evidence="4" id="KW-0804">Transcription</keyword>
<dbReference type="SUPFAM" id="SSF88659">
    <property type="entry name" value="Sigma3 and sigma4 domains of RNA polymerase sigma factors"/>
    <property type="match status" value="1"/>
</dbReference>
<dbReference type="SUPFAM" id="SSF88946">
    <property type="entry name" value="Sigma2 domain of RNA polymerase sigma factors"/>
    <property type="match status" value="1"/>
</dbReference>
<dbReference type="InterPro" id="IPR014284">
    <property type="entry name" value="RNA_pol_sigma-70_dom"/>
</dbReference>
<dbReference type="GO" id="GO:0006352">
    <property type="term" value="P:DNA-templated transcription initiation"/>
    <property type="evidence" value="ECO:0007669"/>
    <property type="project" value="InterPro"/>
</dbReference>
<dbReference type="InterPro" id="IPR039425">
    <property type="entry name" value="RNA_pol_sigma-70-like"/>
</dbReference>
<reference evidence="7" key="1">
    <citation type="submission" date="2023-02" db="EMBL/GenBank/DDBJ databases">
        <title>Pathogen: clinical or host-associated sample.</title>
        <authorList>
            <person name="Hergert J."/>
            <person name="Casey R."/>
            <person name="Wagner J."/>
            <person name="Young E.L."/>
            <person name="Oakeson K.F."/>
        </authorList>
    </citation>
    <scope>NUCLEOTIDE SEQUENCE</scope>
    <source>
        <strain evidence="7">2022CK-00830</strain>
    </source>
</reference>
<dbReference type="Pfam" id="PF04542">
    <property type="entry name" value="Sigma70_r2"/>
    <property type="match status" value="1"/>
</dbReference>
<dbReference type="InterPro" id="IPR007627">
    <property type="entry name" value="RNA_pol_sigma70_r2"/>
</dbReference>
<gene>
    <name evidence="7" type="ORF">PUW23_01680</name>
</gene>
<dbReference type="AlphaFoldDB" id="A0AAX3MZF3"/>
<dbReference type="Gene3D" id="1.10.10.10">
    <property type="entry name" value="Winged helix-like DNA-binding domain superfamily/Winged helix DNA-binding domain"/>
    <property type="match status" value="1"/>
</dbReference>
<evidence type="ECO:0000256" key="4">
    <source>
        <dbReference type="ARBA" id="ARBA00023163"/>
    </source>
</evidence>
<comment type="similarity">
    <text evidence="1">Belongs to the sigma-70 factor family. ECF subfamily.</text>
</comment>
<keyword evidence="2" id="KW-0805">Transcription regulation</keyword>
<protein>
    <submittedName>
        <fullName evidence="7">RNA polymerase sigma factor</fullName>
    </submittedName>
</protein>
<name>A0AAX3MZF3_9BACL</name>
<evidence type="ECO:0000256" key="1">
    <source>
        <dbReference type="ARBA" id="ARBA00010641"/>
    </source>
</evidence>
<evidence type="ECO:0000259" key="5">
    <source>
        <dbReference type="Pfam" id="PF04542"/>
    </source>
</evidence>
<dbReference type="InterPro" id="IPR036388">
    <property type="entry name" value="WH-like_DNA-bd_sf"/>
</dbReference>
<evidence type="ECO:0000313" key="7">
    <source>
        <dbReference type="EMBL" id="WDH82983.1"/>
    </source>
</evidence>
<dbReference type="RefSeq" id="WP_274359276.1">
    <property type="nucleotide sequence ID" value="NZ_CP118101.1"/>
</dbReference>
<dbReference type="GO" id="GO:0016987">
    <property type="term" value="F:sigma factor activity"/>
    <property type="evidence" value="ECO:0007669"/>
    <property type="project" value="UniProtKB-KW"/>
</dbReference>
<organism evidence="7 8">
    <name type="scientific">Paenibacillus urinalis</name>
    <dbReference type="NCBI Taxonomy" id="521520"/>
    <lineage>
        <taxon>Bacteria</taxon>
        <taxon>Bacillati</taxon>
        <taxon>Bacillota</taxon>
        <taxon>Bacilli</taxon>
        <taxon>Bacillales</taxon>
        <taxon>Paenibacillaceae</taxon>
        <taxon>Paenibacillus</taxon>
    </lineage>
</organism>
<dbReference type="InterPro" id="IPR013325">
    <property type="entry name" value="RNA_pol_sigma_r2"/>
</dbReference>
<accession>A0AAX3MZF3</accession>